<dbReference type="PANTHER" id="PTHR13748">
    <property type="entry name" value="COBW-RELATED"/>
    <property type="match status" value="1"/>
</dbReference>
<evidence type="ECO:0000256" key="1">
    <source>
        <dbReference type="ARBA" id="ARBA00022741"/>
    </source>
</evidence>
<proteinExistence type="predicted"/>
<gene>
    <name evidence="4" type="ORF">SDC9_186595</name>
</gene>
<evidence type="ECO:0000313" key="4">
    <source>
        <dbReference type="EMBL" id="MPN39069.1"/>
    </source>
</evidence>
<dbReference type="GO" id="GO:0005737">
    <property type="term" value="C:cytoplasm"/>
    <property type="evidence" value="ECO:0007669"/>
    <property type="project" value="TreeGrafter"/>
</dbReference>
<dbReference type="SUPFAM" id="SSF90002">
    <property type="entry name" value="Hypothetical protein YjiA, C-terminal domain"/>
    <property type="match status" value="1"/>
</dbReference>
<comment type="caution">
    <text evidence="4">The sequence shown here is derived from an EMBL/GenBank/DDBJ whole genome shotgun (WGS) entry which is preliminary data.</text>
</comment>
<dbReference type="AlphaFoldDB" id="A0A645HLF7"/>
<protein>
    <recommendedName>
        <fullName evidence="3">CobW C-terminal domain-containing protein</fullName>
    </recommendedName>
</protein>
<dbReference type="Gene3D" id="3.30.1220.10">
    <property type="entry name" value="CobW-like, C-terminal domain"/>
    <property type="match status" value="1"/>
</dbReference>
<dbReference type="InterPro" id="IPR036627">
    <property type="entry name" value="CobW-likC_sf"/>
</dbReference>
<feature type="domain" description="CobW C-terminal" evidence="3">
    <location>
        <begin position="113"/>
        <end position="202"/>
    </location>
</feature>
<dbReference type="InterPro" id="IPR011629">
    <property type="entry name" value="CobW-like_C"/>
</dbReference>
<dbReference type="InterPro" id="IPR051316">
    <property type="entry name" value="Zinc-reg_GTPase_activator"/>
</dbReference>
<evidence type="ECO:0000259" key="3">
    <source>
        <dbReference type="SMART" id="SM00833"/>
    </source>
</evidence>
<dbReference type="EMBL" id="VSSQ01094664">
    <property type="protein sequence ID" value="MPN39069.1"/>
    <property type="molecule type" value="Genomic_DNA"/>
</dbReference>
<accession>A0A645HLF7</accession>
<organism evidence="4">
    <name type="scientific">bioreactor metagenome</name>
    <dbReference type="NCBI Taxonomy" id="1076179"/>
    <lineage>
        <taxon>unclassified sequences</taxon>
        <taxon>metagenomes</taxon>
        <taxon>ecological metagenomes</taxon>
    </lineage>
</organism>
<dbReference type="GO" id="GO:0000166">
    <property type="term" value="F:nucleotide binding"/>
    <property type="evidence" value="ECO:0007669"/>
    <property type="project" value="UniProtKB-KW"/>
</dbReference>
<evidence type="ECO:0000256" key="2">
    <source>
        <dbReference type="ARBA" id="ARBA00023186"/>
    </source>
</evidence>
<keyword evidence="1" id="KW-0547">Nucleotide-binding</keyword>
<dbReference type="SMART" id="SM00833">
    <property type="entry name" value="CobW_C"/>
    <property type="match status" value="1"/>
</dbReference>
<dbReference type="PANTHER" id="PTHR13748:SF62">
    <property type="entry name" value="COBW DOMAIN-CONTAINING PROTEIN"/>
    <property type="match status" value="1"/>
</dbReference>
<dbReference type="InterPro" id="IPR027417">
    <property type="entry name" value="P-loop_NTPase"/>
</dbReference>
<dbReference type="Pfam" id="PF07683">
    <property type="entry name" value="CobW_C"/>
    <property type="match status" value="1"/>
</dbReference>
<name>A0A645HLF7_9ZZZZ</name>
<dbReference type="Gene3D" id="3.40.50.300">
    <property type="entry name" value="P-loop containing nucleotide triphosphate hydrolases"/>
    <property type="match status" value="1"/>
</dbReference>
<reference evidence="4" key="1">
    <citation type="submission" date="2019-08" db="EMBL/GenBank/DDBJ databases">
        <authorList>
            <person name="Kucharzyk K."/>
            <person name="Murdoch R.W."/>
            <person name="Higgins S."/>
            <person name="Loffler F."/>
        </authorList>
    </citation>
    <scope>NUCLEOTIDE SEQUENCE</scope>
</reference>
<keyword evidence="2" id="KW-0143">Chaperone</keyword>
<sequence length="202" mass="23129">MIITVVDGLKYHTYIKNFSEFYKNQIQNANTLIISRSQKLSIYKLLEVVESLQTINTKANIITTPWDNIKAEKIIAIGESKGHDTLDSINLVKKPMLAGKIRNSVNHKANEVFQTVGIETPKVFSEKSLERFLQVMEKDSTYGTILRAKGIVETEEKKWIQFDYVPEEFQMRESHPEYTGRVCVIGSGLNKEAIKKLFLNSK</sequence>